<dbReference type="SUPFAM" id="SSF53448">
    <property type="entry name" value="Nucleotide-diphospho-sugar transferases"/>
    <property type="match status" value="1"/>
</dbReference>
<dbReference type="PANTHER" id="PTHR21485">
    <property type="entry name" value="HAD SUPERFAMILY MEMBERS CMAS AND KDSC"/>
    <property type="match status" value="1"/>
</dbReference>
<organism evidence="1 2">
    <name type="scientific">candidate division WOR-1 bacterium RIFOXYC12_FULL_54_18</name>
    <dbReference type="NCBI Taxonomy" id="1802584"/>
    <lineage>
        <taxon>Bacteria</taxon>
        <taxon>Bacillati</taxon>
        <taxon>Saganbacteria</taxon>
    </lineage>
</organism>
<dbReference type="PANTHER" id="PTHR21485:SF3">
    <property type="entry name" value="N-ACYLNEURAMINATE CYTIDYLYLTRANSFERASE"/>
    <property type="match status" value="1"/>
</dbReference>
<gene>
    <name evidence="1" type="ORF">A3K49_02485</name>
</gene>
<sequence>MHKGKKVIALIPARGGHDGLKQMNMRELGGKPLIYYTIKAAQACDFIDRLVVSTEDQTIADYCCSLGVEVPFLRSGQLAAENTVMVPIIEEMLVHFQAKGEKFDYLLNLYPNAPFKSRELIQRFLDQAEKNDLVIPLFGHQNYFWEEGPKGLKLMIDKERTSRQRAVKKFEELGGIYAYNLGSEKWRGGPEARIGYCELDFHDSRMVNSIYDLIILDRLVRLPKSLVSDLLKYE</sequence>
<dbReference type="Proteomes" id="UP000178602">
    <property type="component" value="Unassembled WGS sequence"/>
</dbReference>
<dbReference type="EMBL" id="MEUG01000001">
    <property type="protein sequence ID" value="OGC27858.1"/>
    <property type="molecule type" value="Genomic_DNA"/>
</dbReference>
<dbReference type="Pfam" id="PF02348">
    <property type="entry name" value="CTP_transf_3"/>
    <property type="match status" value="1"/>
</dbReference>
<protein>
    <recommendedName>
        <fullName evidence="3">CMP-N-acetylneuraminic acid synthetase</fullName>
    </recommendedName>
</protein>
<comment type="caution">
    <text evidence="1">The sequence shown here is derived from an EMBL/GenBank/DDBJ whole genome shotgun (WGS) entry which is preliminary data.</text>
</comment>
<evidence type="ECO:0000313" key="2">
    <source>
        <dbReference type="Proteomes" id="UP000178602"/>
    </source>
</evidence>
<reference evidence="1 2" key="1">
    <citation type="journal article" date="2016" name="Nat. Commun.">
        <title>Thousands of microbial genomes shed light on interconnected biogeochemical processes in an aquifer system.</title>
        <authorList>
            <person name="Anantharaman K."/>
            <person name="Brown C.T."/>
            <person name="Hug L.A."/>
            <person name="Sharon I."/>
            <person name="Castelle C.J."/>
            <person name="Probst A.J."/>
            <person name="Thomas B.C."/>
            <person name="Singh A."/>
            <person name="Wilkins M.J."/>
            <person name="Karaoz U."/>
            <person name="Brodie E.L."/>
            <person name="Williams K.H."/>
            <person name="Hubbard S.S."/>
            <person name="Banfield J.F."/>
        </authorList>
    </citation>
    <scope>NUCLEOTIDE SEQUENCE [LARGE SCALE GENOMIC DNA]</scope>
</reference>
<evidence type="ECO:0008006" key="3">
    <source>
        <dbReference type="Google" id="ProtNLM"/>
    </source>
</evidence>
<dbReference type="GO" id="GO:0008781">
    <property type="term" value="F:N-acylneuraminate cytidylyltransferase activity"/>
    <property type="evidence" value="ECO:0007669"/>
    <property type="project" value="TreeGrafter"/>
</dbReference>
<dbReference type="AlphaFoldDB" id="A0A1F4T573"/>
<accession>A0A1F4T573</accession>
<dbReference type="InterPro" id="IPR050793">
    <property type="entry name" value="CMP-NeuNAc_synthase"/>
</dbReference>
<dbReference type="InterPro" id="IPR029044">
    <property type="entry name" value="Nucleotide-diphossugar_trans"/>
</dbReference>
<dbReference type="InterPro" id="IPR003329">
    <property type="entry name" value="Cytidylyl_trans"/>
</dbReference>
<name>A0A1F4T573_UNCSA</name>
<evidence type="ECO:0000313" key="1">
    <source>
        <dbReference type="EMBL" id="OGC27858.1"/>
    </source>
</evidence>
<proteinExistence type="predicted"/>
<dbReference type="Gene3D" id="3.90.550.10">
    <property type="entry name" value="Spore Coat Polysaccharide Biosynthesis Protein SpsA, Chain A"/>
    <property type="match status" value="1"/>
</dbReference>